<evidence type="ECO:0000313" key="1">
    <source>
        <dbReference type="EMBL" id="MBE8723488.1"/>
    </source>
</evidence>
<dbReference type="EMBL" id="PRDM01000001">
    <property type="protein sequence ID" value="MBE8723488.1"/>
    <property type="molecule type" value="Genomic_DNA"/>
</dbReference>
<sequence length="275" mass="31893">MLSITAILLLLFSCGKSNEKKKDAVIKKDSISKTFVETEKDAEIEDDSLAFKKVLSDALKIASQNSDKNKFQKKYVLSSGLEVELNLDHHFTKDFPHLIIHRYGRYGVYIDIYSKEDHKFEKVISHEIETITYRNDTIRDINGDGLKDFVVEWYGAIGCCLKAFSNVYLLRQDKKTFSKNFEFINPTFSQQEKIIRGINYGHAGYTAMYKYQWNGEAVDTLESVAYEMNKEEKKTGKIIIYKYRADNKKKIIVDSIPDEYKNIEGIDWFTGKGFE</sequence>
<protein>
    <recommendedName>
        <fullName evidence="3">Lipoprotein</fullName>
    </recommendedName>
</protein>
<comment type="caution">
    <text evidence="1">The sequence shown here is derived from an EMBL/GenBank/DDBJ whole genome shotgun (WGS) entry which is preliminary data.</text>
</comment>
<reference evidence="1 2" key="1">
    <citation type="submission" date="2018-07" db="EMBL/GenBank/DDBJ databases">
        <title>Genome assembly of strain KB82.</title>
        <authorList>
            <person name="Kukolya J."/>
            <person name="Horvath B."/>
            <person name="Nagy I."/>
            <person name="Toth A."/>
        </authorList>
    </citation>
    <scope>NUCLEOTIDE SEQUENCE [LARGE SCALE GENOMIC DNA]</scope>
    <source>
        <strain evidence="1 2">Kb82</strain>
    </source>
</reference>
<dbReference type="NCBIfam" id="NF047539">
    <property type="entry name" value="XAC2610_fam"/>
    <property type="match status" value="1"/>
</dbReference>
<accession>A0ABR9TDQ9</accession>
<dbReference type="InterPro" id="IPR058087">
    <property type="entry name" value="XAC2610_dom"/>
</dbReference>
<evidence type="ECO:0000313" key="2">
    <source>
        <dbReference type="Proteomes" id="UP000640614"/>
    </source>
</evidence>
<gene>
    <name evidence="1" type="ORF">C4F50_00910</name>
</gene>
<keyword evidence="2" id="KW-1185">Reference proteome</keyword>
<organism evidence="1 2">
    <name type="scientific">Flavobacterium hungaricum</name>
    <dbReference type="NCBI Taxonomy" id="2082725"/>
    <lineage>
        <taxon>Bacteria</taxon>
        <taxon>Pseudomonadati</taxon>
        <taxon>Bacteroidota</taxon>
        <taxon>Flavobacteriia</taxon>
        <taxon>Flavobacteriales</taxon>
        <taxon>Flavobacteriaceae</taxon>
        <taxon>Flavobacterium</taxon>
    </lineage>
</organism>
<evidence type="ECO:0008006" key="3">
    <source>
        <dbReference type="Google" id="ProtNLM"/>
    </source>
</evidence>
<name>A0ABR9TDQ9_9FLAO</name>
<dbReference type="Proteomes" id="UP000640614">
    <property type="component" value="Unassembled WGS sequence"/>
</dbReference>
<dbReference type="RefSeq" id="WP_193844551.1">
    <property type="nucleotide sequence ID" value="NZ_PRDM01000001.1"/>
</dbReference>
<proteinExistence type="predicted"/>